<keyword evidence="3" id="KW-1185">Reference proteome</keyword>
<dbReference type="PANTHER" id="PTHR35098">
    <property type="entry name" value="EXPRESSED PROTEIN"/>
    <property type="match status" value="1"/>
</dbReference>
<protein>
    <recommendedName>
        <fullName evidence="4">Nodulin-related protein 1</fullName>
    </recommendedName>
</protein>
<dbReference type="AlphaFoldDB" id="A0AAV9CVX0"/>
<reference evidence="2" key="2">
    <citation type="submission" date="2023-06" db="EMBL/GenBank/DDBJ databases">
        <authorList>
            <person name="Ma L."/>
            <person name="Liu K.-W."/>
            <person name="Li Z."/>
            <person name="Hsiao Y.-Y."/>
            <person name="Qi Y."/>
            <person name="Fu T."/>
            <person name="Tang G."/>
            <person name="Zhang D."/>
            <person name="Sun W.-H."/>
            <person name="Liu D.-K."/>
            <person name="Li Y."/>
            <person name="Chen G.-Z."/>
            <person name="Liu X.-D."/>
            <person name="Liao X.-Y."/>
            <person name="Jiang Y.-T."/>
            <person name="Yu X."/>
            <person name="Hao Y."/>
            <person name="Huang J."/>
            <person name="Zhao X.-W."/>
            <person name="Ke S."/>
            <person name="Chen Y.-Y."/>
            <person name="Wu W.-L."/>
            <person name="Hsu J.-L."/>
            <person name="Lin Y.-F."/>
            <person name="Huang M.-D."/>
            <person name="Li C.-Y."/>
            <person name="Huang L."/>
            <person name="Wang Z.-W."/>
            <person name="Zhao X."/>
            <person name="Zhong W.-Y."/>
            <person name="Peng D.-H."/>
            <person name="Ahmad S."/>
            <person name="Lan S."/>
            <person name="Zhang J.-S."/>
            <person name="Tsai W.-C."/>
            <person name="Van De Peer Y."/>
            <person name="Liu Z.-J."/>
        </authorList>
    </citation>
    <scope>NUCLEOTIDE SEQUENCE</scope>
    <source>
        <strain evidence="2">CP</strain>
        <tissue evidence="2">Leaves</tissue>
    </source>
</reference>
<feature type="region of interest" description="Disordered" evidence="1">
    <location>
        <begin position="88"/>
        <end position="121"/>
    </location>
</feature>
<dbReference type="InterPro" id="IPR040294">
    <property type="entry name" value="Nodulin-rel_1/2"/>
</dbReference>
<proteinExistence type="predicted"/>
<dbReference type="EMBL" id="JAUJYO010000017">
    <property type="protein sequence ID" value="KAK1292970.1"/>
    <property type="molecule type" value="Genomic_DNA"/>
</dbReference>
<evidence type="ECO:0000313" key="2">
    <source>
        <dbReference type="EMBL" id="KAK1292970.1"/>
    </source>
</evidence>
<organism evidence="2 3">
    <name type="scientific">Acorus calamus</name>
    <name type="common">Sweet flag</name>
    <dbReference type="NCBI Taxonomy" id="4465"/>
    <lineage>
        <taxon>Eukaryota</taxon>
        <taxon>Viridiplantae</taxon>
        <taxon>Streptophyta</taxon>
        <taxon>Embryophyta</taxon>
        <taxon>Tracheophyta</taxon>
        <taxon>Spermatophyta</taxon>
        <taxon>Magnoliopsida</taxon>
        <taxon>Liliopsida</taxon>
        <taxon>Acoraceae</taxon>
        <taxon>Acorus</taxon>
    </lineage>
</organism>
<dbReference type="PANTHER" id="PTHR35098:SF1">
    <property type="entry name" value="NODULIN-RELATED PROTEIN 2"/>
    <property type="match status" value="1"/>
</dbReference>
<gene>
    <name evidence="2" type="ORF">QJS10_CPB17g00692</name>
</gene>
<dbReference type="Proteomes" id="UP001180020">
    <property type="component" value="Unassembled WGS sequence"/>
</dbReference>
<evidence type="ECO:0000313" key="3">
    <source>
        <dbReference type="Proteomes" id="UP001180020"/>
    </source>
</evidence>
<accession>A0AAV9CVX0</accession>
<feature type="compositionally biased region" description="Low complexity" evidence="1">
    <location>
        <begin position="110"/>
        <end position="120"/>
    </location>
</feature>
<evidence type="ECO:0008006" key="4">
    <source>
        <dbReference type="Google" id="ProtNLM"/>
    </source>
</evidence>
<feature type="compositionally biased region" description="Low complexity" evidence="1">
    <location>
        <begin position="89"/>
        <end position="103"/>
    </location>
</feature>
<dbReference type="GO" id="GO:0009408">
    <property type="term" value="P:response to heat"/>
    <property type="evidence" value="ECO:0007669"/>
    <property type="project" value="InterPro"/>
</dbReference>
<feature type="compositionally biased region" description="Low complexity" evidence="1">
    <location>
        <begin position="1"/>
        <end position="10"/>
    </location>
</feature>
<name>A0AAV9CVX0_ACOCL</name>
<feature type="region of interest" description="Disordered" evidence="1">
    <location>
        <begin position="1"/>
        <end position="25"/>
    </location>
</feature>
<evidence type="ECO:0000256" key="1">
    <source>
        <dbReference type="SAM" id="MobiDB-lite"/>
    </source>
</evidence>
<dbReference type="GO" id="GO:0010115">
    <property type="term" value="P:regulation of abscisic acid biosynthetic process"/>
    <property type="evidence" value="ECO:0007669"/>
    <property type="project" value="InterPro"/>
</dbReference>
<sequence>MENVNPSHNKPSSHHTKPPPSKAEILSSAKLVAGAAKATLSHDSQKVDKARVAGATADLLGAASHYGKLEEKSFGKYVGKAETYLHQYHSSQSSHSSTTTNTSSGGGGHSAHSSSGSSHSGVGGYGDYLKLAQGLLKKH</sequence>
<comment type="caution">
    <text evidence="2">The sequence shown here is derived from an EMBL/GenBank/DDBJ whole genome shotgun (WGS) entry which is preliminary data.</text>
</comment>
<reference evidence="2" key="1">
    <citation type="journal article" date="2023" name="Nat. Commun.">
        <title>Diploid and tetraploid genomes of Acorus and the evolution of monocots.</title>
        <authorList>
            <person name="Ma L."/>
            <person name="Liu K.W."/>
            <person name="Li Z."/>
            <person name="Hsiao Y.Y."/>
            <person name="Qi Y."/>
            <person name="Fu T."/>
            <person name="Tang G.D."/>
            <person name="Zhang D."/>
            <person name="Sun W.H."/>
            <person name="Liu D.K."/>
            <person name="Li Y."/>
            <person name="Chen G.Z."/>
            <person name="Liu X.D."/>
            <person name="Liao X.Y."/>
            <person name="Jiang Y.T."/>
            <person name="Yu X."/>
            <person name="Hao Y."/>
            <person name="Huang J."/>
            <person name="Zhao X.W."/>
            <person name="Ke S."/>
            <person name="Chen Y.Y."/>
            <person name="Wu W.L."/>
            <person name="Hsu J.L."/>
            <person name="Lin Y.F."/>
            <person name="Huang M.D."/>
            <person name="Li C.Y."/>
            <person name="Huang L."/>
            <person name="Wang Z.W."/>
            <person name="Zhao X."/>
            <person name="Zhong W.Y."/>
            <person name="Peng D.H."/>
            <person name="Ahmad S."/>
            <person name="Lan S."/>
            <person name="Zhang J.S."/>
            <person name="Tsai W.C."/>
            <person name="Van de Peer Y."/>
            <person name="Liu Z.J."/>
        </authorList>
    </citation>
    <scope>NUCLEOTIDE SEQUENCE</scope>
    <source>
        <strain evidence="2">CP</strain>
    </source>
</reference>